<gene>
    <name evidence="1" type="ORF">F2Q69_00057722</name>
</gene>
<sequence>MLVNPRVEAWSSKAVIARLSASSGEEMWLMKVDPRCSSFFAESVKIHGKRLMVTPSGVHGNFVSALNEFFKV</sequence>
<name>A0A8S9MW98_BRACR</name>
<dbReference type="Proteomes" id="UP000712600">
    <property type="component" value="Unassembled WGS sequence"/>
</dbReference>
<accession>A0A8S9MW98</accession>
<dbReference type="AlphaFoldDB" id="A0A8S9MW98"/>
<organism evidence="1 2">
    <name type="scientific">Brassica cretica</name>
    <name type="common">Mustard</name>
    <dbReference type="NCBI Taxonomy" id="69181"/>
    <lineage>
        <taxon>Eukaryota</taxon>
        <taxon>Viridiplantae</taxon>
        <taxon>Streptophyta</taxon>
        <taxon>Embryophyta</taxon>
        <taxon>Tracheophyta</taxon>
        <taxon>Spermatophyta</taxon>
        <taxon>Magnoliopsida</taxon>
        <taxon>eudicotyledons</taxon>
        <taxon>Gunneridae</taxon>
        <taxon>Pentapetalae</taxon>
        <taxon>rosids</taxon>
        <taxon>malvids</taxon>
        <taxon>Brassicales</taxon>
        <taxon>Brassicaceae</taxon>
        <taxon>Brassiceae</taxon>
        <taxon>Brassica</taxon>
    </lineage>
</organism>
<comment type="caution">
    <text evidence="1">The sequence shown here is derived from an EMBL/GenBank/DDBJ whole genome shotgun (WGS) entry which is preliminary data.</text>
</comment>
<proteinExistence type="predicted"/>
<protein>
    <submittedName>
        <fullName evidence="1">Uncharacterized protein</fullName>
    </submittedName>
</protein>
<dbReference type="EMBL" id="QGKX02002183">
    <property type="protein sequence ID" value="KAF3487063.1"/>
    <property type="molecule type" value="Genomic_DNA"/>
</dbReference>
<evidence type="ECO:0000313" key="1">
    <source>
        <dbReference type="EMBL" id="KAF3487063.1"/>
    </source>
</evidence>
<reference evidence="1" key="1">
    <citation type="submission" date="2019-12" db="EMBL/GenBank/DDBJ databases">
        <title>Genome sequencing and annotation of Brassica cretica.</title>
        <authorList>
            <person name="Studholme D.J."/>
            <person name="Sarris P."/>
        </authorList>
    </citation>
    <scope>NUCLEOTIDE SEQUENCE</scope>
    <source>
        <strain evidence="1">PFS-109/04</strain>
        <tissue evidence="1">Leaf</tissue>
    </source>
</reference>
<evidence type="ECO:0000313" key="2">
    <source>
        <dbReference type="Proteomes" id="UP000712600"/>
    </source>
</evidence>